<dbReference type="GO" id="GO:0016020">
    <property type="term" value="C:membrane"/>
    <property type="evidence" value="ECO:0007669"/>
    <property type="project" value="UniProtKB-SubCell"/>
</dbReference>
<comment type="similarity">
    <text evidence="2">Belongs to the MCTP family.</text>
</comment>
<dbReference type="InterPro" id="IPR035892">
    <property type="entry name" value="C2_domain_sf"/>
</dbReference>
<keyword evidence="11" id="KW-1185">Reference proteome</keyword>
<evidence type="ECO:0000256" key="5">
    <source>
        <dbReference type="ARBA" id="ARBA00022837"/>
    </source>
</evidence>
<evidence type="ECO:0000313" key="11">
    <source>
        <dbReference type="Proteomes" id="UP001497480"/>
    </source>
</evidence>
<evidence type="ECO:0000313" key="10">
    <source>
        <dbReference type="EMBL" id="CAL0316125.1"/>
    </source>
</evidence>
<sequence>MEPKHPSHFRIFTTSSTVSGAAPRLDRSEYALQEIIPHLGGESSKKDKTGSTFDLVEPTQYLYVRVVKARDMALFGGVELFVEVKLGDCKVTTKRCNAEWDQFFAFPKDRIYSSTIEIFVKERNKNNYIGRVMFELRKVPRRVPPNSELEPQWYRMEDKKGDKAKTGDIMLSMWFGIQSDEAFAEAFCSEAPNVHPDVLKPKVYLSPKLWYLRVSIIEAQDIMPAHRGSQVVRFPQFLVNVQLGEQCLRTKNAAPKPFENELLISVEDQVEPDRDMVVARMLLLVATIEKRAGEKPVTSRWFNLDCHVENVGDNNTKLMARFNSRIHLRVSFDGEYNVVDDFTMYVRPRDPPIGVLKIGILGATWLLPMKIGNGRGSTDAYCVAMYGEKWFRTRTVVDSLSPKWNEQYVWEVYDPCTVVTIGVFHNHGIDKNNMAGAWDVRMGKVRIRLSTLETHRVYAYSYPLLMLLPSGLKKMGELQLAMRFSCTNMTKMLHKYTIPMLPRMHYIHPLSAEQITRLRHKGVDIVASRLSSAEPSLESEVVEYMLDHNDSPMWSFRRSKCVFFRIMDTLSWLIAMVKWLEAICNWEKPMYSTLFLIISLTLVMLPEFILPTIFFYLVLVGLWNHSHRPQHPLYLDIRKSFVDTVLSDELDEEFDTFPTSRSSDIVRWRYDKLRSVAGRLLNISGDFATLLERMEALLSWRDPRATFSCMMFCLLVAVVFYVVRIRVVVALLGLYSLRPPRFRSKLASPVINFYRRLPSKDITLISETIDHGCPDLEGLLIIRILEDFQQTISLFV</sequence>
<dbReference type="Pfam" id="PF08372">
    <property type="entry name" value="PRT_C"/>
    <property type="match status" value="1"/>
</dbReference>
<dbReference type="AlphaFoldDB" id="A0AAV1X398"/>
<name>A0AAV1X398_LUPLU</name>
<dbReference type="EMBL" id="CAXHTB010000012">
    <property type="protein sequence ID" value="CAL0316125.1"/>
    <property type="molecule type" value="Genomic_DNA"/>
</dbReference>
<keyword evidence="7 8" id="KW-0472">Membrane</keyword>
<dbReference type="PANTHER" id="PTHR31425">
    <property type="entry name" value="PHOSPHORIBOSYLANTHRANILATE TRANSFERASE ISOFORM 1"/>
    <property type="match status" value="1"/>
</dbReference>
<dbReference type="PROSITE" id="PS50004">
    <property type="entry name" value="C2"/>
    <property type="match status" value="1"/>
</dbReference>
<dbReference type="InterPro" id="IPR013583">
    <property type="entry name" value="MCTP_C"/>
</dbReference>
<organism evidence="10 11">
    <name type="scientific">Lupinus luteus</name>
    <name type="common">European yellow lupine</name>
    <dbReference type="NCBI Taxonomy" id="3873"/>
    <lineage>
        <taxon>Eukaryota</taxon>
        <taxon>Viridiplantae</taxon>
        <taxon>Streptophyta</taxon>
        <taxon>Embryophyta</taxon>
        <taxon>Tracheophyta</taxon>
        <taxon>Spermatophyta</taxon>
        <taxon>Magnoliopsida</taxon>
        <taxon>eudicotyledons</taxon>
        <taxon>Gunneridae</taxon>
        <taxon>Pentapetalae</taxon>
        <taxon>rosids</taxon>
        <taxon>fabids</taxon>
        <taxon>Fabales</taxon>
        <taxon>Fabaceae</taxon>
        <taxon>Papilionoideae</taxon>
        <taxon>50 kb inversion clade</taxon>
        <taxon>genistoids sensu lato</taxon>
        <taxon>core genistoids</taxon>
        <taxon>Genisteae</taxon>
        <taxon>Lupinus</taxon>
    </lineage>
</organism>
<comment type="subcellular location">
    <subcellularLocation>
        <location evidence="1">Membrane</location>
        <topology evidence="1">Multi-pass membrane protein</topology>
    </subcellularLocation>
</comment>
<dbReference type="Pfam" id="PF00168">
    <property type="entry name" value="C2"/>
    <property type="match status" value="2"/>
</dbReference>
<keyword evidence="4" id="KW-0677">Repeat</keyword>
<evidence type="ECO:0000256" key="4">
    <source>
        <dbReference type="ARBA" id="ARBA00022737"/>
    </source>
</evidence>
<dbReference type="InterPro" id="IPR047259">
    <property type="entry name" value="QUIRKY-like"/>
</dbReference>
<dbReference type="PANTHER" id="PTHR31425:SF48">
    <property type="entry name" value="MULTIPLE C2 DOMAIN AND TRANSMEMBRANE REGION PROTEIN 10"/>
    <property type="match status" value="1"/>
</dbReference>
<keyword evidence="5" id="KW-0106">Calcium</keyword>
<proteinExistence type="inferred from homology"/>
<dbReference type="CDD" id="cd08379">
    <property type="entry name" value="C2D_MCTP_PRT_plant"/>
    <property type="match status" value="1"/>
</dbReference>
<keyword evidence="6 8" id="KW-1133">Transmembrane helix</keyword>
<reference evidence="10 11" key="1">
    <citation type="submission" date="2024-03" db="EMBL/GenBank/DDBJ databases">
        <authorList>
            <person name="Martinez-Hernandez J."/>
        </authorList>
    </citation>
    <scope>NUCLEOTIDE SEQUENCE [LARGE SCALE GENOMIC DNA]</scope>
</reference>
<feature type="domain" description="C2" evidence="9">
    <location>
        <begin position="335"/>
        <end position="462"/>
    </location>
</feature>
<dbReference type="Proteomes" id="UP001497480">
    <property type="component" value="Unassembled WGS sequence"/>
</dbReference>
<dbReference type="SUPFAM" id="SSF49562">
    <property type="entry name" value="C2 domain (Calcium/lipid-binding domain, CaLB)"/>
    <property type="match status" value="3"/>
</dbReference>
<feature type="transmembrane region" description="Helical" evidence="8">
    <location>
        <begin position="705"/>
        <end position="735"/>
    </location>
</feature>
<gene>
    <name evidence="10" type="ORF">LLUT_LOCUS17185</name>
</gene>
<evidence type="ECO:0000256" key="6">
    <source>
        <dbReference type="ARBA" id="ARBA00022989"/>
    </source>
</evidence>
<keyword evidence="3 8" id="KW-0812">Transmembrane</keyword>
<dbReference type="InterPro" id="IPR000008">
    <property type="entry name" value="C2_dom"/>
</dbReference>
<evidence type="ECO:0000256" key="3">
    <source>
        <dbReference type="ARBA" id="ARBA00022692"/>
    </source>
</evidence>
<feature type="transmembrane region" description="Helical" evidence="8">
    <location>
        <begin position="592"/>
        <end position="619"/>
    </location>
</feature>
<dbReference type="InterPro" id="IPR047255">
    <property type="entry name" value="C2D_MCTP_PRT_plant"/>
</dbReference>
<protein>
    <recommendedName>
        <fullName evidence="9">C2 domain-containing protein</fullName>
    </recommendedName>
</protein>
<evidence type="ECO:0000259" key="9">
    <source>
        <dbReference type="PROSITE" id="PS50004"/>
    </source>
</evidence>
<comment type="caution">
    <text evidence="10">The sequence shown here is derived from an EMBL/GenBank/DDBJ whole genome shotgun (WGS) entry which is preliminary data.</text>
</comment>
<evidence type="ECO:0000256" key="8">
    <source>
        <dbReference type="SAM" id="Phobius"/>
    </source>
</evidence>
<evidence type="ECO:0000256" key="1">
    <source>
        <dbReference type="ARBA" id="ARBA00004141"/>
    </source>
</evidence>
<dbReference type="FunFam" id="2.60.40.150:FF:000090">
    <property type="entry name" value="C2 domain-containing protein"/>
    <property type="match status" value="1"/>
</dbReference>
<accession>A0AAV1X398</accession>
<dbReference type="Gene3D" id="2.60.40.150">
    <property type="entry name" value="C2 domain"/>
    <property type="match status" value="2"/>
</dbReference>
<evidence type="ECO:0000256" key="7">
    <source>
        <dbReference type="ARBA" id="ARBA00023136"/>
    </source>
</evidence>
<evidence type="ECO:0000256" key="2">
    <source>
        <dbReference type="ARBA" id="ARBA00007923"/>
    </source>
</evidence>
<dbReference type="SMART" id="SM00239">
    <property type="entry name" value="C2"/>
    <property type="match status" value="2"/>
</dbReference>